<name>A0ABD4A7B3_9BACI</name>
<accession>A0ABD4A7B3</accession>
<evidence type="ECO:0000313" key="2">
    <source>
        <dbReference type="Proteomes" id="UP000032076"/>
    </source>
</evidence>
<dbReference type="Proteomes" id="UP000032076">
    <property type="component" value="Unassembled WGS sequence"/>
</dbReference>
<protein>
    <submittedName>
        <fullName evidence="1">Uncharacterized protein</fullName>
    </submittedName>
</protein>
<dbReference type="AlphaFoldDB" id="A0ABD4A7B3"/>
<proteinExistence type="predicted"/>
<evidence type="ECO:0000313" key="1">
    <source>
        <dbReference type="EMBL" id="KIO72882.1"/>
    </source>
</evidence>
<comment type="caution">
    <text evidence="1">The sequence shown here is derived from an EMBL/GenBank/DDBJ whole genome shotgun (WGS) entry which is preliminary data.</text>
</comment>
<gene>
    <name evidence="1" type="ORF">B4167_2658</name>
</gene>
<reference evidence="1 2" key="1">
    <citation type="submission" date="2015-01" db="EMBL/GenBank/DDBJ databases">
        <title>Draft Genome Sequences of Four Bacillus thermoamylovorans Strains, Isolated From Food Products.</title>
        <authorList>
            <person name="Krawcyk A.O."/>
            <person name="Berendsen E.M."/>
            <person name="Eijlander R.T."/>
            <person name="de Jong A."/>
            <person name="Wells-Bennik M."/>
            <person name="Kuipers O.P."/>
        </authorList>
    </citation>
    <scope>NUCLEOTIDE SEQUENCE [LARGE SCALE GENOMIC DNA]</scope>
    <source>
        <strain evidence="1 2">B4167</strain>
    </source>
</reference>
<sequence>MAKKIPVFNLSNGRVHLEKENLRLGRCFMRVKTLIMMKSLDLEGG</sequence>
<dbReference type="EMBL" id="JXLU01000080">
    <property type="protein sequence ID" value="KIO72882.1"/>
    <property type="molecule type" value="Genomic_DNA"/>
</dbReference>
<organism evidence="1 2">
    <name type="scientific">Caldibacillus thermoamylovorans</name>
    <dbReference type="NCBI Taxonomy" id="35841"/>
    <lineage>
        <taxon>Bacteria</taxon>
        <taxon>Bacillati</taxon>
        <taxon>Bacillota</taxon>
        <taxon>Bacilli</taxon>
        <taxon>Bacillales</taxon>
        <taxon>Bacillaceae</taxon>
        <taxon>Caldibacillus</taxon>
    </lineage>
</organism>